<evidence type="ECO:0000313" key="6">
    <source>
        <dbReference type="Proteomes" id="UP001168167"/>
    </source>
</evidence>
<evidence type="ECO:0000256" key="2">
    <source>
        <dbReference type="SAM" id="Phobius"/>
    </source>
</evidence>
<keyword evidence="2" id="KW-0472">Membrane</keyword>
<accession>A0ABT7QMS5</accession>
<organism evidence="5 6">
    <name type="scientific">Candidatus Doriopsillibacter californiensis</name>
    <dbReference type="NCBI Taxonomy" id="2970740"/>
    <lineage>
        <taxon>Bacteria</taxon>
        <taxon>Pseudomonadati</taxon>
        <taxon>Pseudomonadota</taxon>
        <taxon>Gammaproteobacteria</taxon>
        <taxon>Candidatus Tethybacterales</taxon>
        <taxon>Candidatus Persebacteraceae</taxon>
        <taxon>Candidatus Doriopsillibacter</taxon>
    </lineage>
</organism>
<dbReference type="InterPro" id="IPR012301">
    <property type="entry name" value="Malic_N_dom"/>
</dbReference>
<keyword evidence="1" id="KW-0560">Oxidoreductase</keyword>
<gene>
    <name evidence="5" type="ORF">NQX30_06420</name>
</gene>
<dbReference type="Gene3D" id="3.40.50.10380">
    <property type="entry name" value="Malic enzyme, N-terminal domain"/>
    <property type="match status" value="1"/>
</dbReference>
<dbReference type="Pfam" id="PF00390">
    <property type="entry name" value="malic"/>
    <property type="match status" value="1"/>
</dbReference>
<comment type="caution">
    <text evidence="5">The sequence shown here is derived from an EMBL/GenBank/DDBJ whole genome shotgun (WGS) entry which is preliminary data.</text>
</comment>
<dbReference type="CDD" id="cd05311">
    <property type="entry name" value="NAD_bind_2_malic_enz"/>
    <property type="match status" value="1"/>
</dbReference>
<keyword evidence="2" id="KW-1133">Transmembrane helix</keyword>
<dbReference type="SMART" id="SM01274">
    <property type="entry name" value="malic"/>
    <property type="match status" value="1"/>
</dbReference>
<name>A0ABT7QMS5_9GAMM</name>
<dbReference type="InterPro" id="IPR012302">
    <property type="entry name" value="Malic_NAD-bd"/>
</dbReference>
<reference evidence="5" key="1">
    <citation type="submission" date="2022-08" db="EMBL/GenBank/DDBJ databases">
        <authorList>
            <person name="Dzunkova M."/>
            <person name="La Clair J."/>
            <person name="Tyml T."/>
            <person name="Doud D."/>
            <person name="Schulz F."/>
            <person name="Piquer S."/>
            <person name="Porcel Sanchis D."/>
            <person name="Osborn A."/>
            <person name="Robinson D."/>
            <person name="Louie K.B."/>
            <person name="Bowen B.P."/>
            <person name="Bowers R."/>
            <person name="Lee J."/>
            <person name="Arnau Llombart V."/>
            <person name="Diaz Villanueva W."/>
            <person name="Gosliner T."/>
            <person name="Northen T."/>
            <person name="Cheng J.-F."/>
            <person name="Burkart M.D."/>
            <person name="Woyke T."/>
        </authorList>
    </citation>
    <scope>NUCLEOTIDE SEQUENCE</scope>
    <source>
        <strain evidence="5">Df01</strain>
    </source>
</reference>
<feature type="transmembrane region" description="Helical" evidence="2">
    <location>
        <begin position="193"/>
        <end position="212"/>
    </location>
</feature>
<dbReference type="PANTHER" id="PTHR43237:SF4">
    <property type="entry name" value="NADP-DEPENDENT MALIC ENZYME"/>
    <property type="match status" value="1"/>
</dbReference>
<feature type="domain" description="Malic enzyme NAD-binding" evidence="3">
    <location>
        <begin position="168"/>
        <end position="406"/>
    </location>
</feature>
<evidence type="ECO:0000259" key="4">
    <source>
        <dbReference type="SMART" id="SM01274"/>
    </source>
</evidence>
<evidence type="ECO:0000313" key="5">
    <source>
        <dbReference type="EMBL" id="MDM5148001.1"/>
    </source>
</evidence>
<dbReference type="InterPro" id="IPR036291">
    <property type="entry name" value="NAD(P)-bd_dom_sf"/>
</dbReference>
<feature type="domain" description="Malic enzyme N-terminal" evidence="4">
    <location>
        <begin position="23"/>
        <end position="156"/>
    </location>
</feature>
<keyword evidence="2" id="KW-0812">Transmembrane</keyword>
<sequence length="420" mass="45681">MSADGNQKSLSQRALEYHAAQPPGKVAMMLTKPASTADDLALAYSPGVASPCLQIEKSPAAIYDYTNKGNLVGVISNGSAVLGLGNIGARASKPVMEGKAMLFKKFAGIDAYDIEVDCPTPEIFIETVASISPTFGAINLEDIRAPECFFIEHRLRRRLDIPVMHDDQHGTAVVTCAALENALELKNKKAENIRVLVLGAGSAAIAIVRLMMSMFGLKKRQIMVFDSKGVIGTHRASTLESYKMSLARDTRIRTLETAIKVADVIIGVSRGSMIKPHMLKNMRQNPIIFAMANPVPEIMPAAAKEVRDDIIIATGRSDFPNQVNNSICFPYLFRAALDTRTSRFTTAMFSTAAHAIAKLAREPVPKEVLAASGRKRLEFGPDYILPMQFDPRLLDTVVPAISEVVRNPPSEPLLSFEVSI</sequence>
<dbReference type="Pfam" id="PF03949">
    <property type="entry name" value="Malic_M"/>
    <property type="match status" value="1"/>
</dbReference>
<proteinExistence type="predicted"/>
<dbReference type="InterPro" id="IPR046346">
    <property type="entry name" value="Aminoacid_DH-like_N_sf"/>
</dbReference>
<reference evidence="5" key="2">
    <citation type="journal article" date="2023" name="Microbiome">
        <title>Synthase-selected sorting approach identifies a beta-lactone synthase in a nudibranch symbiotic bacterium.</title>
        <authorList>
            <person name="Dzunkova M."/>
            <person name="La Clair J.J."/>
            <person name="Tyml T."/>
            <person name="Doud D."/>
            <person name="Schulz F."/>
            <person name="Piquer-Esteban S."/>
            <person name="Porcel Sanchis D."/>
            <person name="Osborn A."/>
            <person name="Robinson D."/>
            <person name="Louie K.B."/>
            <person name="Bowen B.P."/>
            <person name="Bowers R.M."/>
            <person name="Lee J."/>
            <person name="Arnau V."/>
            <person name="Diaz-Villanueva W."/>
            <person name="Stepanauskas R."/>
            <person name="Gosliner T."/>
            <person name="Date S.V."/>
            <person name="Northen T.R."/>
            <person name="Cheng J.F."/>
            <person name="Burkart M.D."/>
            <person name="Woyke T."/>
        </authorList>
    </citation>
    <scope>NUCLEOTIDE SEQUENCE</scope>
    <source>
        <strain evidence="5">Df01</strain>
    </source>
</reference>
<dbReference type="Proteomes" id="UP001168167">
    <property type="component" value="Unassembled WGS sequence"/>
</dbReference>
<dbReference type="SUPFAM" id="SSF51735">
    <property type="entry name" value="NAD(P)-binding Rossmann-fold domains"/>
    <property type="match status" value="1"/>
</dbReference>
<dbReference type="InterPro" id="IPR051674">
    <property type="entry name" value="Malate_Decarboxylase"/>
</dbReference>
<evidence type="ECO:0000256" key="1">
    <source>
        <dbReference type="ARBA" id="ARBA00023002"/>
    </source>
</evidence>
<dbReference type="Gene3D" id="3.40.50.720">
    <property type="entry name" value="NAD(P)-binding Rossmann-like Domain"/>
    <property type="match status" value="1"/>
</dbReference>
<dbReference type="InterPro" id="IPR037062">
    <property type="entry name" value="Malic_N_dom_sf"/>
</dbReference>
<dbReference type="EMBL" id="JANQAO010000003">
    <property type="protein sequence ID" value="MDM5148001.1"/>
    <property type="molecule type" value="Genomic_DNA"/>
</dbReference>
<dbReference type="SMART" id="SM00919">
    <property type="entry name" value="Malic_M"/>
    <property type="match status" value="1"/>
</dbReference>
<evidence type="ECO:0000259" key="3">
    <source>
        <dbReference type="SMART" id="SM00919"/>
    </source>
</evidence>
<keyword evidence="6" id="KW-1185">Reference proteome</keyword>
<dbReference type="SUPFAM" id="SSF53223">
    <property type="entry name" value="Aminoacid dehydrogenase-like, N-terminal domain"/>
    <property type="match status" value="1"/>
</dbReference>
<dbReference type="PANTHER" id="PTHR43237">
    <property type="entry name" value="NADP-DEPENDENT MALIC ENZYME"/>
    <property type="match status" value="1"/>
</dbReference>
<dbReference type="InterPro" id="IPR045213">
    <property type="entry name" value="Malic_NAD-bd_bact_type"/>
</dbReference>
<protein>
    <submittedName>
        <fullName evidence="5">Malate dehydrogenase</fullName>
    </submittedName>
</protein>